<evidence type="ECO:0000256" key="4">
    <source>
        <dbReference type="ARBA" id="ARBA00022912"/>
    </source>
</evidence>
<protein>
    <recommendedName>
        <fullName evidence="2">protein-tyrosine-phosphatase</fullName>
        <ecNumber evidence="2">3.1.3.48</ecNumber>
    </recommendedName>
</protein>
<evidence type="ECO:0000259" key="7">
    <source>
        <dbReference type="PROSITE" id="PS50056"/>
    </source>
</evidence>
<feature type="domain" description="Tyrosine specific protein phosphatases" evidence="7">
    <location>
        <begin position="146"/>
        <end position="214"/>
    </location>
</feature>
<dbReference type="InterPro" id="IPR000340">
    <property type="entry name" value="Dual-sp_phosphatase_cat-dom"/>
</dbReference>
<dbReference type="PANTHER" id="PTHR10159:SF511">
    <property type="entry name" value="DUAL SPECIFICITY PROTEIN PHOSPHATASE 1"/>
    <property type="match status" value="1"/>
</dbReference>
<dbReference type="PROSITE" id="PS50054">
    <property type="entry name" value="TYR_PHOSPHATASE_DUAL"/>
    <property type="match status" value="1"/>
</dbReference>
<keyword evidence="4" id="KW-0904">Protein phosphatase</keyword>
<dbReference type="SUPFAM" id="SSF52799">
    <property type="entry name" value="(Phosphotyrosine protein) phosphatases II"/>
    <property type="match status" value="1"/>
</dbReference>
<evidence type="ECO:0000256" key="3">
    <source>
        <dbReference type="ARBA" id="ARBA00022801"/>
    </source>
</evidence>
<reference evidence="8" key="1">
    <citation type="submission" date="2014-11" db="EMBL/GenBank/DDBJ databases">
        <authorList>
            <person name="Otto D Thomas"/>
            <person name="Naeem Raeece"/>
        </authorList>
    </citation>
    <scope>NUCLEOTIDE SEQUENCE</scope>
</reference>
<evidence type="ECO:0000256" key="2">
    <source>
        <dbReference type="ARBA" id="ARBA00013064"/>
    </source>
</evidence>
<evidence type="ECO:0000259" key="6">
    <source>
        <dbReference type="PROSITE" id="PS50054"/>
    </source>
</evidence>
<dbReference type="InterPro" id="IPR029021">
    <property type="entry name" value="Prot-tyrosine_phosphatase-like"/>
</dbReference>
<dbReference type="InterPro" id="IPR020422">
    <property type="entry name" value="TYR_PHOSPHATASE_DUAL_dom"/>
</dbReference>
<sequence length="222" mass="24534">MCCGTLSADLFPVFIAVGNGTLLVLLLFGVLGNHYFKVYSGLLNLVAEPVSVVCGRWAGVCVFVFFLVPSLLYTFLVIAVPSISVVLPNRVLLRNCTGAVRPDLLQQYKVTRILELHDGRRKNPEGKIPNVVHLQLECQDRLGSQSSLRQIAEDAHEFMDKSGVVLVHCSAGVSRSPALVVSWLVRRYHMTLEEAVRLMRRARPVVDISVDRLEGLILPDGT</sequence>
<evidence type="ECO:0000256" key="1">
    <source>
        <dbReference type="ARBA" id="ARBA00008601"/>
    </source>
</evidence>
<dbReference type="Gene3D" id="3.90.190.10">
    <property type="entry name" value="Protein tyrosine phosphatase superfamily"/>
    <property type="match status" value="1"/>
</dbReference>
<feature type="transmembrane region" description="Helical" evidence="5">
    <location>
        <begin position="12"/>
        <end position="36"/>
    </location>
</feature>
<organism evidence="8">
    <name type="scientific">Chromera velia CCMP2878</name>
    <dbReference type="NCBI Taxonomy" id="1169474"/>
    <lineage>
        <taxon>Eukaryota</taxon>
        <taxon>Sar</taxon>
        <taxon>Alveolata</taxon>
        <taxon>Colpodellida</taxon>
        <taxon>Chromeraceae</taxon>
        <taxon>Chromera</taxon>
    </lineage>
</organism>
<dbReference type="PROSITE" id="PS00383">
    <property type="entry name" value="TYR_PHOSPHATASE_1"/>
    <property type="match status" value="1"/>
</dbReference>
<dbReference type="SMART" id="SM00195">
    <property type="entry name" value="DSPc"/>
    <property type="match status" value="1"/>
</dbReference>
<dbReference type="InterPro" id="IPR016130">
    <property type="entry name" value="Tyr_Pase_AS"/>
</dbReference>
<dbReference type="CDD" id="cd14498">
    <property type="entry name" value="DSP"/>
    <property type="match status" value="1"/>
</dbReference>
<dbReference type="EC" id="3.1.3.48" evidence="2"/>
<comment type="similarity">
    <text evidence="1">Belongs to the protein-tyrosine phosphatase family. Non-receptor class dual specificity subfamily.</text>
</comment>
<keyword evidence="3" id="KW-0378">Hydrolase</keyword>
<dbReference type="PhylomeDB" id="A0A0G4GUT1"/>
<dbReference type="GO" id="GO:0017017">
    <property type="term" value="F:MAP kinase tyrosine/serine/threonine phosphatase activity"/>
    <property type="evidence" value="ECO:0007669"/>
    <property type="project" value="TreeGrafter"/>
</dbReference>
<dbReference type="EMBL" id="CDMZ01001570">
    <property type="protein sequence ID" value="CEM34575.1"/>
    <property type="molecule type" value="Genomic_DNA"/>
</dbReference>
<accession>A0A0G4GUT1</accession>
<gene>
    <name evidence="8" type="ORF">Cvel_23464</name>
</gene>
<dbReference type="GO" id="GO:0005737">
    <property type="term" value="C:cytoplasm"/>
    <property type="evidence" value="ECO:0007669"/>
    <property type="project" value="TreeGrafter"/>
</dbReference>
<dbReference type="GO" id="GO:0008330">
    <property type="term" value="F:protein tyrosine/threonine phosphatase activity"/>
    <property type="evidence" value="ECO:0007669"/>
    <property type="project" value="TreeGrafter"/>
</dbReference>
<dbReference type="GO" id="GO:0043409">
    <property type="term" value="P:negative regulation of MAPK cascade"/>
    <property type="evidence" value="ECO:0007669"/>
    <property type="project" value="TreeGrafter"/>
</dbReference>
<dbReference type="PROSITE" id="PS50056">
    <property type="entry name" value="TYR_PHOSPHATASE_2"/>
    <property type="match status" value="1"/>
</dbReference>
<keyword evidence="5" id="KW-1133">Transmembrane helix</keyword>
<dbReference type="VEuPathDB" id="CryptoDB:Cvel_23464"/>
<evidence type="ECO:0000313" key="8">
    <source>
        <dbReference type="EMBL" id="CEM34575.1"/>
    </source>
</evidence>
<feature type="domain" description="Tyrosine-protein phosphatase" evidence="6">
    <location>
        <begin position="82"/>
        <end position="222"/>
    </location>
</feature>
<dbReference type="AlphaFoldDB" id="A0A0G4GUT1"/>
<keyword evidence="5" id="KW-0812">Transmembrane</keyword>
<feature type="transmembrane region" description="Helical" evidence="5">
    <location>
        <begin position="56"/>
        <end position="80"/>
    </location>
</feature>
<proteinExistence type="inferred from homology"/>
<dbReference type="GO" id="GO:0033550">
    <property type="term" value="F:MAP kinase tyrosine phosphatase activity"/>
    <property type="evidence" value="ECO:0007669"/>
    <property type="project" value="TreeGrafter"/>
</dbReference>
<evidence type="ECO:0000256" key="5">
    <source>
        <dbReference type="SAM" id="Phobius"/>
    </source>
</evidence>
<dbReference type="Pfam" id="PF00782">
    <property type="entry name" value="DSPc"/>
    <property type="match status" value="1"/>
</dbReference>
<name>A0A0G4GUT1_9ALVE</name>
<keyword evidence="5" id="KW-0472">Membrane</keyword>
<dbReference type="InterPro" id="IPR000387">
    <property type="entry name" value="Tyr_Pase_dom"/>
</dbReference>
<dbReference type="PANTHER" id="PTHR10159">
    <property type="entry name" value="DUAL SPECIFICITY PROTEIN PHOSPHATASE"/>
    <property type="match status" value="1"/>
</dbReference>